<dbReference type="Proteomes" id="UP001499854">
    <property type="component" value="Unassembled WGS sequence"/>
</dbReference>
<dbReference type="PANTHER" id="PTHR37981:SF1">
    <property type="entry name" value="SGNH HYDROLASE-TYPE ESTERASE DOMAIN-CONTAINING PROTEIN"/>
    <property type="match status" value="1"/>
</dbReference>
<dbReference type="CDD" id="cd01823">
    <property type="entry name" value="SEST_like"/>
    <property type="match status" value="1"/>
</dbReference>
<evidence type="ECO:0000256" key="1">
    <source>
        <dbReference type="SAM" id="SignalP"/>
    </source>
</evidence>
<proteinExistence type="predicted"/>
<evidence type="ECO:0000313" key="3">
    <source>
        <dbReference type="EMBL" id="GAA1966735.1"/>
    </source>
</evidence>
<comment type="caution">
    <text evidence="3">The sequence shown here is derived from an EMBL/GenBank/DDBJ whole genome shotgun (WGS) entry which is preliminary data.</text>
</comment>
<name>A0ABN2RBW5_9ACTN</name>
<dbReference type="InterPro" id="IPR036514">
    <property type="entry name" value="SGNH_hydro_sf"/>
</dbReference>
<feature type="domain" description="SGNH hydrolase-type esterase" evidence="2">
    <location>
        <begin position="47"/>
        <end position="266"/>
    </location>
</feature>
<dbReference type="EMBL" id="BAAAQM010000012">
    <property type="protein sequence ID" value="GAA1966735.1"/>
    <property type="molecule type" value="Genomic_DNA"/>
</dbReference>
<dbReference type="SUPFAM" id="SSF52266">
    <property type="entry name" value="SGNH hydrolase"/>
    <property type="match status" value="1"/>
</dbReference>
<dbReference type="Pfam" id="PF13472">
    <property type="entry name" value="Lipase_GDSL_2"/>
    <property type="match status" value="1"/>
</dbReference>
<dbReference type="Gene3D" id="3.40.50.1110">
    <property type="entry name" value="SGNH hydrolase"/>
    <property type="match status" value="1"/>
</dbReference>
<dbReference type="InterPro" id="IPR013830">
    <property type="entry name" value="SGNH_hydro"/>
</dbReference>
<sequence>MLARPHKRTRPRSALKRAFVVLAAVLTAGTTLMATTASASGGANYVALGDSYSSGVGAGSYISSSGNCLRSTNAYSQLWANSHSPASYVSVACSGATTQDVLNNQLSALSPSTTLVSITIGGNDVGFANTMQTCVLGSTSDCLNAINAATAQANSILPGRLASTYAAIRSAAPNARVVVLDYPEFYDLSNSWICPGLSTTDRKALNNAADLLDSIIQTQANNAGFSFADVKGRFQGHELCDFFNEWLHSVNISDVTESYHPTADGHSGGYLPAMTAITG</sequence>
<evidence type="ECO:0000259" key="2">
    <source>
        <dbReference type="Pfam" id="PF13472"/>
    </source>
</evidence>
<protein>
    <submittedName>
        <fullName evidence="3">SGNH family lipase</fullName>
    </submittedName>
</protein>
<evidence type="ECO:0000313" key="4">
    <source>
        <dbReference type="Proteomes" id="UP001499854"/>
    </source>
</evidence>
<feature type="chain" id="PRO_5047004923" evidence="1">
    <location>
        <begin position="40"/>
        <end position="279"/>
    </location>
</feature>
<reference evidence="3 4" key="1">
    <citation type="journal article" date="2019" name="Int. J. Syst. Evol. Microbiol.">
        <title>The Global Catalogue of Microorganisms (GCM) 10K type strain sequencing project: providing services to taxonomists for standard genome sequencing and annotation.</title>
        <authorList>
            <consortium name="The Broad Institute Genomics Platform"/>
            <consortium name="The Broad Institute Genome Sequencing Center for Infectious Disease"/>
            <person name="Wu L."/>
            <person name="Ma J."/>
        </authorList>
    </citation>
    <scope>NUCLEOTIDE SEQUENCE [LARGE SCALE GENOMIC DNA]</scope>
    <source>
        <strain evidence="3 4">JCM 16013</strain>
    </source>
</reference>
<gene>
    <name evidence="3" type="ORF">GCM10009838_25660</name>
</gene>
<feature type="signal peptide" evidence="1">
    <location>
        <begin position="1"/>
        <end position="39"/>
    </location>
</feature>
<dbReference type="PANTHER" id="PTHR37981">
    <property type="entry name" value="LIPASE 2"/>
    <property type="match status" value="1"/>
</dbReference>
<keyword evidence="1" id="KW-0732">Signal</keyword>
<accession>A0ABN2RBW5</accession>
<dbReference type="RefSeq" id="WP_344657195.1">
    <property type="nucleotide sequence ID" value="NZ_BAAAQM010000012.1"/>
</dbReference>
<organism evidence="3 4">
    <name type="scientific">Catenulispora subtropica</name>
    <dbReference type="NCBI Taxonomy" id="450798"/>
    <lineage>
        <taxon>Bacteria</taxon>
        <taxon>Bacillati</taxon>
        <taxon>Actinomycetota</taxon>
        <taxon>Actinomycetes</taxon>
        <taxon>Catenulisporales</taxon>
        <taxon>Catenulisporaceae</taxon>
        <taxon>Catenulispora</taxon>
    </lineage>
</organism>
<dbReference type="InterPro" id="IPR037460">
    <property type="entry name" value="SEST-like"/>
</dbReference>
<keyword evidence="4" id="KW-1185">Reference proteome</keyword>